<evidence type="ECO:0000313" key="2">
    <source>
        <dbReference type="EMBL" id="RZT35505.1"/>
    </source>
</evidence>
<comment type="caution">
    <text evidence="2">The sequence shown here is derived from an EMBL/GenBank/DDBJ whole genome shotgun (WGS) entry which is preliminary data.</text>
</comment>
<dbReference type="AlphaFoldDB" id="A0A4Q7RPA8"/>
<feature type="region of interest" description="Disordered" evidence="1">
    <location>
        <begin position="110"/>
        <end position="139"/>
    </location>
</feature>
<keyword evidence="3" id="KW-1185">Reference proteome</keyword>
<feature type="compositionally biased region" description="Low complexity" evidence="1">
    <location>
        <begin position="120"/>
        <end position="139"/>
    </location>
</feature>
<dbReference type="EMBL" id="SGXM01000006">
    <property type="protein sequence ID" value="RZT35505.1"/>
    <property type="molecule type" value="Genomic_DNA"/>
</dbReference>
<accession>A0A4Q7RPA8</accession>
<gene>
    <name evidence="2" type="ORF">EV147_3957</name>
</gene>
<reference evidence="2 3" key="1">
    <citation type="journal article" date="2015" name="Stand. Genomic Sci.">
        <title>Genomic Encyclopedia of Bacterial and Archaeal Type Strains, Phase III: the genomes of soil and plant-associated and newly described type strains.</title>
        <authorList>
            <person name="Whitman W.B."/>
            <person name="Woyke T."/>
            <person name="Klenk H.P."/>
            <person name="Zhou Y."/>
            <person name="Lilburn T.G."/>
            <person name="Beck B.J."/>
            <person name="De Vos P."/>
            <person name="Vandamme P."/>
            <person name="Eisen J.A."/>
            <person name="Garrity G."/>
            <person name="Hugenholtz P."/>
            <person name="Kyrpides N.C."/>
        </authorList>
    </citation>
    <scope>NUCLEOTIDE SEQUENCE [LARGE SCALE GENOMIC DNA]</scope>
    <source>
        <strain evidence="2 3">ASC-9842</strain>
    </source>
</reference>
<organism evidence="2 3">
    <name type="scientific">Cupriavidus agavae</name>
    <dbReference type="NCBI Taxonomy" id="1001822"/>
    <lineage>
        <taxon>Bacteria</taxon>
        <taxon>Pseudomonadati</taxon>
        <taxon>Pseudomonadota</taxon>
        <taxon>Betaproteobacteria</taxon>
        <taxon>Burkholderiales</taxon>
        <taxon>Burkholderiaceae</taxon>
        <taxon>Cupriavidus</taxon>
    </lineage>
</organism>
<name>A0A4Q7RPA8_9BURK</name>
<evidence type="ECO:0000313" key="3">
    <source>
        <dbReference type="Proteomes" id="UP000291078"/>
    </source>
</evidence>
<protein>
    <submittedName>
        <fullName evidence="2">Uncharacterized protein</fullName>
    </submittedName>
</protein>
<proteinExistence type="predicted"/>
<sequence>MHRLCSAAVRLRRTGPDTVQVSLANTGSIAAEQTNMADAYSRSRRPVWSPTVLENASAVSPSGCCQSESHRREGVLRRKATATTSPSFRIQLGRPRSACRYASTPARAVLSSSSRKLTRRASASRSPRQATRTLSVSRARRGSAAAWRSPIRAIWSVAACIAATRLASLSATAPHPDTGATVLRIYVNGVRTLYGLMTSPF</sequence>
<evidence type="ECO:0000256" key="1">
    <source>
        <dbReference type="SAM" id="MobiDB-lite"/>
    </source>
</evidence>
<dbReference type="Proteomes" id="UP000291078">
    <property type="component" value="Unassembled WGS sequence"/>
</dbReference>